<comment type="caution">
    <text evidence="2">The sequence shown here is derived from an EMBL/GenBank/DDBJ whole genome shotgun (WGS) entry which is preliminary data.</text>
</comment>
<sequence length="50" mass="5677">MALVEVWYKEITGKLYAVGDIHGCYNLLMNRLNEIGFDFENDLLVAVGDL</sequence>
<dbReference type="EMBL" id="JAPEQW010000080">
    <property type="protein sequence ID" value="MCW8041282.1"/>
    <property type="molecule type" value="Genomic_DNA"/>
</dbReference>
<dbReference type="Gene3D" id="3.60.21.10">
    <property type="match status" value="1"/>
</dbReference>
<dbReference type="InterPro" id="IPR029052">
    <property type="entry name" value="Metallo-depent_PP-like"/>
</dbReference>
<accession>A0ABT3NNZ8</accession>
<evidence type="ECO:0000259" key="1">
    <source>
        <dbReference type="Pfam" id="PF00149"/>
    </source>
</evidence>
<feature type="non-terminal residue" evidence="2">
    <location>
        <position position="50"/>
    </location>
</feature>
<organism evidence="2 3">
    <name type="scientific">Acinetobacter entericus</name>
    <dbReference type="NCBI Taxonomy" id="2989714"/>
    <lineage>
        <taxon>Bacteria</taxon>
        <taxon>Pseudomonadati</taxon>
        <taxon>Pseudomonadota</taxon>
        <taxon>Gammaproteobacteria</taxon>
        <taxon>Moraxellales</taxon>
        <taxon>Moraxellaceae</taxon>
        <taxon>Acinetobacter</taxon>
    </lineage>
</organism>
<keyword evidence="3" id="KW-1185">Reference proteome</keyword>
<feature type="domain" description="Calcineurin-like phosphoesterase" evidence="1">
    <location>
        <begin position="14"/>
        <end position="50"/>
    </location>
</feature>
<dbReference type="InterPro" id="IPR004843">
    <property type="entry name" value="Calcineurin-like_PHP"/>
</dbReference>
<dbReference type="Proteomes" id="UP001209682">
    <property type="component" value="Unassembled WGS sequence"/>
</dbReference>
<evidence type="ECO:0000313" key="2">
    <source>
        <dbReference type="EMBL" id="MCW8041282.1"/>
    </source>
</evidence>
<evidence type="ECO:0000313" key="3">
    <source>
        <dbReference type="Proteomes" id="UP001209682"/>
    </source>
</evidence>
<name>A0ABT3NNZ8_9GAMM</name>
<dbReference type="RefSeq" id="WP_368859742.1">
    <property type="nucleotide sequence ID" value="NZ_JAPEQW010000080.1"/>
</dbReference>
<reference evidence="2 3" key="1">
    <citation type="submission" date="2022-11" db="EMBL/GenBank/DDBJ databases">
        <title>Acinetobacter entericus sp. nov., isolated from the gut of the plastic-eating larvae of the Coleoptera insect Zophobas atratus.</title>
        <authorList>
            <person name="Dong X."/>
            <person name="Yang Y."/>
        </authorList>
    </citation>
    <scope>NUCLEOTIDE SEQUENCE [LARGE SCALE GENOMIC DNA]</scope>
    <source>
        <strain evidence="2 3">BIT-DXN8</strain>
    </source>
</reference>
<dbReference type="Pfam" id="PF00149">
    <property type="entry name" value="Metallophos"/>
    <property type="match status" value="1"/>
</dbReference>
<proteinExistence type="predicted"/>
<dbReference type="SUPFAM" id="SSF56300">
    <property type="entry name" value="Metallo-dependent phosphatases"/>
    <property type="match status" value="1"/>
</dbReference>
<gene>
    <name evidence="2" type="ORF">OKC24_19410</name>
</gene>
<protein>
    <submittedName>
        <fullName evidence="2">Serine/threonine protein phosphatase</fullName>
    </submittedName>
</protein>